<comment type="caution">
    <text evidence="1">The sequence shown here is derived from an EMBL/GenBank/DDBJ whole genome shotgun (WGS) entry which is preliminary data.</text>
</comment>
<gene>
    <name evidence="1" type="ORF">F8B43_1192</name>
</gene>
<protein>
    <submittedName>
        <fullName evidence="1">Cytochrome c heme lyase subunit CcmH</fullName>
    </submittedName>
</protein>
<dbReference type="GO" id="GO:0016829">
    <property type="term" value="F:lyase activity"/>
    <property type="evidence" value="ECO:0007669"/>
    <property type="project" value="UniProtKB-KW"/>
</dbReference>
<evidence type="ECO:0000313" key="1">
    <source>
        <dbReference type="EMBL" id="KAB7785791.1"/>
    </source>
</evidence>
<organism evidence="1 2">
    <name type="scientific">Methylorubrum populi</name>
    <dbReference type="NCBI Taxonomy" id="223967"/>
    <lineage>
        <taxon>Bacteria</taxon>
        <taxon>Pseudomonadati</taxon>
        <taxon>Pseudomonadota</taxon>
        <taxon>Alphaproteobacteria</taxon>
        <taxon>Hyphomicrobiales</taxon>
        <taxon>Methylobacteriaceae</taxon>
        <taxon>Methylorubrum</taxon>
    </lineage>
</organism>
<dbReference type="AlphaFoldDB" id="A0A833J905"/>
<reference evidence="1 2" key="1">
    <citation type="submission" date="2019-10" db="EMBL/GenBank/DDBJ databases">
        <title>Draft Genome Sequence of the Caffeine Degrading Methylotroph Methylorubrum populi PINKEL.</title>
        <authorList>
            <person name="Dawson S.C."/>
            <person name="Zhang X."/>
            <person name="Wright M.E."/>
            <person name="Sharma G."/>
            <person name="Langner J.T."/>
            <person name="Ditty J.L."/>
            <person name="Subuyuj G.A."/>
        </authorList>
    </citation>
    <scope>NUCLEOTIDE SEQUENCE [LARGE SCALE GENOMIC DNA]</scope>
    <source>
        <strain evidence="1 2">Pinkel</strain>
    </source>
</reference>
<accession>A0A833J905</accession>
<dbReference type="EMBL" id="WEKV01000008">
    <property type="protein sequence ID" value="KAB7785791.1"/>
    <property type="molecule type" value="Genomic_DNA"/>
</dbReference>
<evidence type="ECO:0000313" key="2">
    <source>
        <dbReference type="Proteomes" id="UP000469949"/>
    </source>
</evidence>
<name>A0A833J905_9HYPH</name>
<dbReference type="Proteomes" id="UP000469949">
    <property type="component" value="Unassembled WGS sequence"/>
</dbReference>
<sequence length="44" mass="4591">MKVTGGSACAMALLRPARDDVSPGSDVVRAPLGLYTGPSLKFWV</sequence>
<keyword evidence="1" id="KW-0456">Lyase</keyword>
<proteinExistence type="predicted"/>